<evidence type="ECO:0008006" key="2">
    <source>
        <dbReference type="Google" id="ProtNLM"/>
    </source>
</evidence>
<dbReference type="EMBL" id="BARU01002026">
    <property type="protein sequence ID" value="GAH23386.1"/>
    <property type="molecule type" value="Genomic_DNA"/>
</dbReference>
<dbReference type="SUPFAM" id="SSF50341">
    <property type="entry name" value="CheW-like"/>
    <property type="match status" value="1"/>
</dbReference>
<name>X1DQW8_9ZZZZ</name>
<dbReference type="AlphaFoldDB" id="X1DQW8"/>
<sequence length="49" mass="4985">MLGKEEVVIKSLGGELKDIKGIAGGTIMGDGKVDLILDIAGIFDIAVGN</sequence>
<protein>
    <recommendedName>
        <fullName evidence="2">CheW-like domain-containing protein</fullName>
    </recommendedName>
</protein>
<accession>X1DQW8</accession>
<reference evidence="1" key="1">
    <citation type="journal article" date="2014" name="Front. Microbiol.">
        <title>High frequency of phylogenetically diverse reductive dehalogenase-homologous genes in deep subseafloor sedimentary metagenomes.</title>
        <authorList>
            <person name="Kawai M."/>
            <person name="Futagami T."/>
            <person name="Toyoda A."/>
            <person name="Takaki Y."/>
            <person name="Nishi S."/>
            <person name="Hori S."/>
            <person name="Arai W."/>
            <person name="Tsubouchi T."/>
            <person name="Morono Y."/>
            <person name="Uchiyama I."/>
            <person name="Ito T."/>
            <person name="Fujiyama A."/>
            <person name="Inagaki F."/>
            <person name="Takami H."/>
        </authorList>
    </citation>
    <scope>NUCLEOTIDE SEQUENCE</scope>
    <source>
        <strain evidence="1">Expedition CK06-06</strain>
    </source>
</reference>
<proteinExistence type="predicted"/>
<dbReference type="GO" id="GO:0007165">
    <property type="term" value="P:signal transduction"/>
    <property type="evidence" value="ECO:0007669"/>
    <property type="project" value="InterPro"/>
</dbReference>
<feature type="non-terminal residue" evidence="1">
    <location>
        <position position="49"/>
    </location>
</feature>
<gene>
    <name evidence="1" type="ORF">S03H2_04969</name>
</gene>
<evidence type="ECO:0000313" key="1">
    <source>
        <dbReference type="EMBL" id="GAH23386.1"/>
    </source>
</evidence>
<dbReference type="InterPro" id="IPR036061">
    <property type="entry name" value="CheW-like_dom_sf"/>
</dbReference>
<dbReference type="GO" id="GO:0006935">
    <property type="term" value="P:chemotaxis"/>
    <property type="evidence" value="ECO:0007669"/>
    <property type="project" value="InterPro"/>
</dbReference>
<organism evidence="1">
    <name type="scientific">marine sediment metagenome</name>
    <dbReference type="NCBI Taxonomy" id="412755"/>
    <lineage>
        <taxon>unclassified sequences</taxon>
        <taxon>metagenomes</taxon>
        <taxon>ecological metagenomes</taxon>
    </lineage>
</organism>
<comment type="caution">
    <text evidence="1">The sequence shown here is derived from an EMBL/GenBank/DDBJ whole genome shotgun (WGS) entry which is preliminary data.</text>
</comment>
<dbReference type="Gene3D" id="2.30.30.40">
    <property type="entry name" value="SH3 Domains"/>
    <property type="match status" value="1"/>
</dbReference>